<feature type="domain" description="4'-phosphopantetheinyl transferase" evidence="3">
    <location>
        <begin position="136"/>
        <end position="216"/>
    </location>
</feature>
<dbReference type="Proteomes" id="UP000253104">
    <property type="component" value="Chromosome mHSR5_A"/>
</dbReference>
<dbReference type="Pfam" id="PF22624">
    <property type="entry name" value="AASDHPPT_N"/>
    <property type="match status" value="1"/>
</dbReference>
<evidence type="ECO:0000259" key="4">
    <source>
        <dbReference type="Pfam" id="PF22624"/>
    </source>
</evidence>
<dbReference type="OrthoDB" id="9808281at2"/>
<dbReference type="InterPro" id="IPR037143">
    <property type="entry name" value="4-PPantetheinyl_Trfase_dom_sf"/>
</dbReference>
<dbReference type="RefSeq" id="WP_114177510.1">
    <property type="nucleotide sequence ID" value="NZ_CP024902.1"/>
</dbReference>
<evidence type="ECO:0000313" key="6">
    <source>
        <dbReference type="Proteomes" id="UP000253104"/>
    </source>
</evidence>
<dbReference type="PANTHER" id="PTHR12215">
    <property type="entry name" value="PHOSPHOPANTETHEINE TRANSFERASE"/>
    <property type="match status" value="1"/>
</dbReference>
<protein>
    <submittedName>
        <fullName evidence="5">4'-phosphopantetheinyl transferase</fullName>
    </submittedName>
</protein>
<organism evidence="5 6">
    <name type="scientific">Burkholderia pyrrocinia</name>
    <name type="common">Pseudomonas pyrrocinia</name>
    <dbReference type="NCBI Taxonomy" id="60550"/>
    <lineage>
        <taxon>Bacteria</taxon>
        <taxon>Pseudomonadati</taxon>
        <taxon>Pseudomonadota</taxon>
        <taxon>Betaproteobacteria</taxon>
        <taxon>Burkholderiales</taxon>
        <taxon>Burkholderiaceae</taxon>
        <taxon>Burkholderia</taxon>
        <taxon>Burkholderia cepacia complex</taxon>
    </lineage>
</organism>
<reference evidence="5 6" key="1">
    <citation type="journal article" date="2018" name="ISME J.">
        <title>Involvement of Burkholderiaceae and sulfurous volatiles in disease-suppressive soils.</title>
        <authorList>
            <person name="Carrion V.J."/>
            <person name="Cordovez V."/>
            <person name="Tyc O."/>
            <person name="Etalo D.W."/>
            <person name="de Bruijn I."/>
            <person name="de Jager V.C."/>
            <person name="Medema M.H."/>
            <person name="Eberl L."/>
            <person name="Raaijmakers J.M."/>
        </authorList>
    </citation>
    <scope>NUCLEOTIDE SEQUENCE [LARGE SCALE GENOMIC DNA]</scope>
    <source>
        <strain evidence="6">mHSR5</strain>
    </source>
</reference>
<dbReference type="GO" id="GO:0019878">
    <property type="term" value="P:lysine biosynthetic process via aminoadipic acid"/>
    <property type="evidence" value="ECO:0007669"/>
    <property type="project" value="TreeGrafter"/>
</dbReference>
<sequence>MSIPSDSASPFDTPRAWRVQALDVPPAASRAGVRIARVDFDWRVPLASPAYAALSDGERARAARFMRHEDAVRSAATRAALRDLLGAALGVAPHAVAIVVDESGRPSLDPAHGTGLDFNVSHAGDHALLAWVPAGRVGVDIECCNRAADWRALTREVCAPAEAAYLDGLSADARADAFMRVWSAKEALLKALGTGIVGGLRAFAVVPPRDAATPATTIVEPAAPAAGVAAFDAAWLDAAPGYAACVAWTRVSRRPRAALIRAARRSAPHSAP</sequence>
<evidence type="ECO:0000313" key="5">
    <source>
        <dbReference type="EMBL" id="AXF21136.1"/>
    </source>
</evidence>
<dbReference type="SUPFAM" id="SSF56214">
    <property type="entry name" value="4'-phosphopantetheinyl transferase"/>
    <property type="match status" value="2"/>
</dbReference>
<dbReference type="PANTHER" id="PTHR12215:SF10">
    <property type="entry name" value="L-AMINOADIPATE-SEMIALDEHYDE DEHYDROGENASE-PHOSPHOPANTETHEINYL TRANSFERASE"/>
    <property type="match status" value="1"/>
</dbReference>
<accession>A0A2Z5MWL5</accession>
<evidence type="ECO:0000259" key="3">
    <source>
        <dbReference type="Pfam" id="PF01648"/>
    </source>
</evidence>
<dbReference type="InterPro" id="IPR050559">
    <property type="entry name" value="P-Pant_transferase_sf"/>
</dbReference>
<dbReference type="GO" id="GO:0005829">
    <property type="term" value="C:cytosol"/>
    <property type="evidence" value="ECO:0007669"/>
    <property type="project" value="TreeGrafter"/>
</dbReference>
<dbReference type="GO" id="GO:0008897">
    <property type="term" value="F:holo-[acyl-carrier-protein] synthase activity"/>
    <property type="evidence" value="ECO:0007669"/>
    <property type="project" value="InterPro"/>
</dbReference>
<comment type="similarity">
    <text evidence="1">Belongs to the P-Pant transferase superfamily. Gsp/Sfp/HetI/AcpT family.</text>
</comment>
<evidence type="ECO:0000256" key="1">
    <source>
        <dbReference type="ARBA" id="ARBA00010990"/>
    </source>
</evidence>
<dbReference type="Pfam" id="PF01648">
    <property type="entry name" value="ACPS"/>
    <property type="match status" value="1"/>
</dbReference>
<evidence type="ECO:0000256" key="2">
    <source>
        <dbReference type="ARBA" id="ARBA00022679"/>
    </source>
</evidence>
<dbReference type="InterPro" id="IPR055066">
    <property type="entry name" value="AASDHPPT_N"/>
</dbReference>
<dbReference type="EMBL" id="CP024902">
    <property type="protein sequence ID" value="AXF21136.1"/>
    <property type="molecule type" value="Genomic_DNA"/>
</dbReference>
<gene>
    <name evidence="5" type="ORF">CUJ89_12015</name>
</gene>
<dbReference type="AlphaFoldDB" id="A0A2Z5MWL5"/>
<name>A0A2Z5MWL5_BURPY</name>
<proteinExistence type="inferred from homology"/>
<dbReference type="InterPro" id="IPR008278">
    <property type="entry name" value="4-PPantetheinyl_Trfase_dom"/>
</dbReference>
<dbReference type="GO" id="GO:0000287">
    <property type="term" value="F:magnesium ion binding"/>
    <property type="evidence" value="ECO:0007669"/>
    <property type="project" value="InterPro"/>
</dbReference>
<feature type="domain" description="4'-phosphopantetheinyl transferase N-terminal" evidence="4">
    <location>
        <begin position="50"/>
        <end position="130"/>
    </location>
</feature>
<keyword evidence="2 5" id="KW-0808">Transferase</keyword>
<dbReference type="Gene3D" id="3.90.470.20">
    <property type="entry name" value="4'-phosphopantetheinyl transferase domain"/>
    <property type="match status" value="2"/>
</dbReference>